<organism evidence="3 4">
    <name type="scientific">Nocardioides cavernae</name>
    <dbReference type="NCBI Taxonomy" id="1921566"/>
    <lineage>
        <taxon>Bacteria</taxon>
        <taxon>Bacillati</taxon>
        <taxon>Actinomycetota</taxon>
        <taxon>Actinomycetes</taxon>
        <taxon>Propionibacteriales</taxon>
        <taxon>Nocardioidaceae</taxon>
        <taxon>Nocardioides</taxon>
    </lineage>
</organism>
<dbReference type="SUPFAM" id="SSF54106">
    <property type="entry name" value="LysM domain"/>
    <property type="match status" value="1"/>
</dbReference>
<keyword evidence="1" id="KW-1133">Transmembrane helix</keyword>
<evidence type="ECO:0000313" key="3">
    <source>
        <dbReference type="EMBL" id="NYE37487.1"/>
    </source>
</evidence>
<reference evidence="3 4" key="1">
    <citation type="submission" date="2020-07" db="EMBL/GenBank/DDBJ databases">
        <authorList>
            <person name="Partida-Martinez L."/>
            <person name="Huntemann M."/>
            <person name="Clum A."/>
            <person name="Wang J."/>
            <person name="Palaniappan K."/>
            <person name="Ritter S."/>
            <person name="Chen I.-M."/>
            <person name="Stamatis D."/>
            <person name="Reddy T."/>
            <person name="O'Malley R."/>
            <person name="Daum C."/>
            <person name="Shapiro N."/>
            <person name="Ivanova N."/>
            <person name="Kyrpides N."/>
            <person name="Woyke T."/>
        </authorList>
    </citation>
    <scope>NUCLEOTIDE SEQUENCE [LARGE SCALE GENOMIC DNA]</scope>
    <source>
        <strain evidence="3 4">AT2.17</strain>
    </source>
</reference>
<protein>
    <recommendedName>
        <fullName evidence="2">LysM domain-containing protein</fullName>
    </recommendedName>
</protein>
<keyword evidence="1" id="KW-0812">Transmembrane</keyword>
<dbReference type="Pfam" id="PF01476">
    <property type="entry name" value="LysM"/>
    <property type="match status" value="1"/>
</dbReference>
<evidence type="ECO:0000259" key="2">
    <source>
        <dbReference type="PROSITE" id="PS51782"/>
    </source>
</evidence>
<comment type="caution">
    <text evidence="3">The sequence shown here is derived from an EMBL/GenBank/DDBJ whole genome shotgun (WGS) entry which is preliminary data.</text>
</comment>
<dbReference type="InterPro" id="IPR036779">
    <property type="entry name" value="LysM_dom_sf"/>
</dbReference>
<proteinExistence type="predicted"/>
<dbReference type="PANTHER" id="PTHR34700:SF4">
    <property type="entry name" value="PHAGE-LIKE ELEMENT PBSX PROTEIN XKDP"/>
    <property type="match status" value="1"/>
</dbReference>
<keyword evidence="4" id="KW-1185">Reference proteome</keyword>
<dbReference type="PANTHER" id="PTHR34700">
    <property type="entry name" value="POTASSIUM BINDING PROTEIN KBP"/>
    <property type="match status" value="1"/>
</dbReference>
<feature type="transmembrane region" description="Helical" evidence="1">
    <location>
        <begin position="12"/>
        <end position="33"/>
    </location>
</feature>
<dbReference type="AlphaFoldDB" id="A0A7Y9H3V9"/>
<dbReference type="PROSITE" id="PS51782">
    <property type="entry name" value="LYSM"/>
    <property type="match status" value="1"/>
</dbReference>
<name>A0A7Y9H3V9_9ACTN</name>
<reference evidence="3 4" key="2">
    <citation type="submission" date="2020-08" db="EMBL/GenBank/DDBJ databases">
        <title>The Agave Microbiome: Exploring the role of microbial communities in plant adaptations to desert environments.</title>
        <authorList>
            <person name="Partida-Martinez L.P."/>
        </authorList>
    </citation>
    <scope>NUCLEOTIDE SEQUENCE [LARGE SCALE GENOMIC DNA]</scope>
    <source>
        <strain evidence="3 4">AT2.17</strain>
    </source>
</reference>
<dbReference type="SMART" id="SM00257">
    <property type="entry name" value="LysM"/>
    <property type="match status" value="1"/>
</dbReference>
<evidence type="ECO:0000313" key="4">
    <source>
        <dbReference type="Proteomes" id="UP000549911"/>
    </source>
</evidence>
<sequence length="204" mass="20901">MSRDLVRFGRPFAVWLVVGGATAAAAASAPAAWRDAVHAVGSDRPIAVLVAGCTSVLVVGLGRLWLLTTVAVRDLARGCTPDARTATRRLVLLACGAAVAAGTALPAHAGGGDARGLLTGLALPERAVARAADPPVATPALAPYVVRRGDSLWSIAVAHPGDGDTDERWRAIWAANHAEVGDDPDVIHPGQVLRLPATDQDGAR</sequence>
<accession>A0A7Y9H3V9</accession>
<gene>
    <name evidence="3" type="ORF">F4692_002620</name>
</gene>
<feature type="transmembrane region" description="Helical" evidence="1">
    <location>
        <begin position="45"/>
        <end position="67"/>
    </location>
</feature>
<dbReference type="RefSeq" id="WP_179620032.1">
    <property type="nucleotide sequence ID" value="NZ_JACCBW010000002.1"/>
</dbReference>
<dbReference type="CDD" id="cd00118">
    <property type="entry name" value="LysM"/>
    <property type="match status" value="1"/>
</dbReference>
<dbReference type="InterPro" id="IPR052196">
    <property type="entry name" value="Bact_Kbp"/>
</dbReference>
<keyword evidence="1" id="KW-0472">Membrane</keyword>
<dbReference type="EMBL" id="JACCBW010000002">
    <property type="protein sequence ID" value="NYE37487.1"/>
    <property type="molecule type" value="Genomic_DNA"/>
</dbReference>
<dbReference type="Gene3D" id="3.10.350.10">
    <property type="entry name" value="LysM domain"/>
    <property type="match status" value="1"/>
</dbReference>
<dbReference type="InterPro" id="IPR018392">
    <property type="entry name" value="LysM"/>
</dbReference>
<feature type="domain" description="LysM" evidence="2">
    <location>
        <begin position="142"/>
        <end position="195"/>
    </location>
</feature>
<evidence type="ECO:0000256" key="1">
    <source>
        <dbReference type="SAM" id="Phobius"/>
    </source>
</evidence>
<dbReference type="Proteomes" id="UP000549911">
    <property type="component" value="Unassembled WGS sequence"/>
</dbReference>